<organism evidence="2 3">
    <name type="scientific">Acorus gramineus</name>
    <name type="common">Dwarf sweet flag</name>
    <dbReference type="NCBI Taxonomy" id="55184"/>
    <lineage>
        <taxon>Eukaryota</taxon>
        <taxon>Viridiplantae</taxon>
        <taxon>Streptophyta</taxon>
        <taxon>Embryophyta</taxon>
        <taxon>Tracheophyta</taxon>
        <taxon>Spermatophyta</taxon>
        <taxon>Magnoliopsida</taxon>
        <taxon>Liliopsida</taxon>
        <taxon>Acoraceae</taxon>
        <taxon>Acorus</taxon>
    </lineage>
</organism>
<dbReference type="PANTHER" id="PTHR11260:SF676">
    <property type="entry name" value="GLUTATHIONE S-TRANSFERASE U8"/>
    <property type="match status" value="1"/>
</dbReference>
<comment type="catalytic activity">
    <reaction evidence="1">
        <text>RX + glutathione = an S-substituted glutathione + a halide anion + H(+)</text>
        <dbReference type="Rhea" id="RHEA:16437"/>
        <dbReference type="ChEBI" id="CHEBI:15378"/>
        <dbReference type="ChEBI" id="CHEBI:16042"/>
        <dbReference type="ChEBI" id="CHEBI:17792"/>
        <dbReference type="ChEBI" id="CHEBI:57925"/>
        <dbReference type="ChEBI" id="CHEBI:90779"/>
        <dbReference type="EC" id="2.5.1.18"/>
    </reaction>
</comment>
<gene>
    <name evidence="2" type="ORF">QJS04_geneDACA013417</name>
</gene>
<proteinExistence type="inferred from homology"/>
<comment type="subcellular location">
    <subcellularLocation>
        <location evidence="1">Cytoplasm</location>
        <location evidence="1">Cytosol</location>
    </subcellularLocation>
</comment>
<keyword evidence="1" id="KW-0963">Cytoplasm</keyword>
<comment type="caution">
    <text evidence="2">The sequence shown here is derived from an EMBL/GenBank/DDBJ whole genome shotgun (WGS) entry which is preliminary data.</text>
</comment>
<evidence type="ECO:0000313" key="3">
    <source>
        <dbReference type="Proteomes" id="UP001179952"/>
    </source>
</evidence>
<reference evidence="2" key="1">
    <citation type="journal article" date="2023" name="Nat. Commun.">
        <title>Diploid and tetraploid genomes of Acorus and the evolution of monocots.</title>
        <authorList>
            <person name="Ma L."/>
            <person name="Liu K.W."/>
            <person name="Li Z."/>
            <person name="Hsiao Y.Y."/>
            <person name="Qi Y."/>
            <person name="Fu T."/>
            <person name="Tang G.D."/>
            <person name="Zhang D."/>
            <person name="Sun W.H."/>
            <person name="Liu D.K."/>
            <person name="Li Y."/>
            <person name="Chen G.Z."/>
            <person name="Liu X.D."/>
            <person name="Liao X.Y."/>
            <person name="Jiang Y.T."/>
            <person name="Yu X."/>
            <person name="Hao Y."/>
            <person name="Huang J."/>
            <person name="Zhao X.W."/>
            <person name="Ke S."/>
            <person name="Chen Y.Y."/>
            <person name="Wu W.L."/>
            <person name="Hsu J.L."/>
            <person name="Lin Y.F."/>
            <person name="Huang M.D."/>
            <person name="Li C.Y."/>
            <person name="Huang L."/>
            <person name="Wang Z.W."/>
            <person name="Zhao X."/>
            <person name="Zhong W.Y."/>
            <person name="Peng D.H."/>
            <person name="Ahmad S."/>
            <person name="Lan S."/>
            <person name="Zhang J.S."/>
            <person name="Tsai W.C."/>
            <person name="Van de Peer Y."/>
            <person name="Liu Z.J."/>
        </authorList>
    </citation>
    <scope>NUCLEOTIDE SEQUENCE</scope>
    <source>
        <strain evidence="2">SCP</strain>
    </source>
</reference>
<dbReference type="EMBL" id="JAUJYN010000011">
    <property type="protein sequence ID" value="KAK1260910.1"/>
    <property type="molecule type" value="Genomic_DNA"/>
</dbReference>
<dbReference type="PANTHER" id="PTHR11260">
    <property type="entry name" value="GLUTATHIONE S-TRANSFERASE, GST, SUPERFAMILY, GST DOMAIN CONTAINING"/>
    <property type="match status" value="1"/>
</dbReference>
<dbReference type="Gene3D" id="3.40.30.10">
    <property type="entry name" value="Glutaredoxin"/>
    <property type="match status" value="1"/>
</dbReference>
<name>A0AAV9A9P8_ACOGR</name>
<dbReference type="AlphaFoldDB" id="A0AAV9A9P8"/>
<keyword evidence="1" id="KW-0808">Transferase</keyword>
<dbReference type="GO" id="GO:0005829">
    <property type="term" value="C:cytosol"/>
    <property type="evidence" value="ECO:0007669"/>
    <property type="project" value="UniProtKB-SubCell"/>
</dbReference>
<comment type="function">
    <text evidence="1">Is involved in the conjugation of reduced glutathione to a wide number of exogenous and endogenous hydrophobic electrophiles.</text>
</comment>
<comment type="similarity">
    <text evidence="1">Belongs to the GST superfamily.</text>
</comment>
<dbReference type="Proteomes" id="UP001179952">
    <property type="component" value="Unassembled WGS sequence"/>
</dbReference>
<protein>
    <recommendedName>
        <fullName evidence="1">Glutathione S-transferase</fullName>
        <ecNumber evidence="1">2.5.1.18</ecNumber>
    </recommendedName>
</protein>
<dbReference type="GO" id="GO:0004364">
    <property type="term" value="F:glutathione transferase activity"/>
    <property type="evidence" value="ECO:0007669"/>
    <property type="project" value="UniProtKB-UniRule"/>
</dbReference>
<dbReference type="Gene3D" id="1.20.1050.10">
    <property type="match status" value="1"/>
</dbReference>
<dbReference type="SUPFAM" id="SSF52833">
    <property type="entry name" value="Thioredoxin-like"/>
    <property type="match status" value="1"/>
</dbReference>
<keyword evidence="3" id="KW-1185">Reference proteome</keyword>
<sequence>MTPTTNPESASGPISSAKRLASPFFCAMERNRRRRLHNLWRTSQRWTRSRKSSRWGSPFIMSLSDSLVHHGKPLPESLIILEYIEETWKNPPLFLHEDPYERSRVRFWADFFDQKMILNM</sequence>
<dbReference type="GO" id="GO:0006749">
    <property type="term" value="P:glutathione metabolic process"/>
    <property type="evidence" value="ECO:0007669"/>
    <property type="project" value="TreeGrafter"/>
</dbReference>
<accession>A0AAV9A9P8</accession>
<reference evidence="2" key="2">
    <citation type="submission" date="2023-06" db="EMBL/GenBank/DDBJ databases">
        <authorList>
            <person name="Ma L."/>
            <person name="Liu K.-W."/>
            <person name="Li Z."/>
            <person name="Hsiao Y.-Y."/>
            <person name="Qi Y."/>
            <person name="Fu T."/>
            <person name="Tang G."/>
            <person name="Zhang D."/>
            <person name="Sun W.-H."/>
            <person name="Liu D.-K."/>
            <person name="Li Y."/>
            <person name="Chen G.-Z."/>
            <person name="Liu X.-D."/>
            <person name="Liao X.-Y."/>
            <person name="Jiang Y.-T."/>
            <person name="Yu X."/>
            <person name="Hao Y."/>
            <person name="Huang J."/>
            <person name="Zhao X.-W."/>
            <person name="Ke S."/>
            <person name="Chen Y.-Y."/>
            <person name="Wu W.-L."/>
            <person name="Hsu J.-L."/>
            <person name="Lin Y.-F."/>
            <person name="Huang M.-D."/>
            <person name="Li C.-Y."/>
            <person name="Huang L."/>
            <person name="Wang Z.-W."/>
            <person name="Zhao X."/>
            <person name="Zhong W.-Y."/>
            <person name="Peng D.-H."/>
            <person name="Ahmad S."/>
            <person name="Lan S."/>
            <person name="Zhang J.-S."/>
            <person name="Tsai W.-C."/>
            <person name="Van De Peer Y."/>
            <person name="Liu Z.-J."/>
        </authorList>
    </citation>
    <scope>NUCLEOTIDE SEQUENCE</scope>
    <source>
        <strain evidence="2">SCP</strain>
        <tissue evidence="2">Leaves</tissue>
    </source>
</reference>
<dbReference type="EC" id="2.5.1.18" evidence="1"/>
<evidence type="ECO:0000256" key="1">
    <source>
        <dbReference type="RuleBase" id="RU369102"/>
    </source>
</evidence>
<dbReference type="InterPro" id="IPR036249">
    <property type="entry name" value="Thioredoxin-like_sf"/>
</dbReference>
<dbReference type="InterPro" id="IPR045073">
    <property type="entry name" value="Omega/Tau-like"/>
</dbReference>
<evidence type="ECO:0000313" key="2">
    <source>
        <dbReference type="EMBL" id="KAK1260910.1"/>
    </source>
</evidence>